<comment type="catalytic activity">
    <reaction evidence="5">
        <text>uridine(32) in tRNA + S-adenosyl-L-methionine = 2'-O-methyluridine(32) in tRNA + S-adenosyl-L-homocysteine + H(+)</text>
        <dbReference type="Rhea" id="RHEA:42936"/>
        <dbReference type="Rhea" id="RHEA-COMP:10107"/>
        <dbReference type="Rhea" id="RHEA-COMP:10290"/>
        <dbReference type="ChEBI" id="CHEBI:15378"/>
        <dbReference type="ChEBI" id="CHEBI:57856"/>
        <dbReference type="ChEBI" id="CHEBI:59789"/>
        <dbReference type="ChEBI" id="CHEBI:65315"/>
        <dbReference type="ChEBI" id="CHEBI:74478"/>
        <dbReference type="EC" id="2.1.1.200"/>
    </reaction>
</comment>
<evidence type="ECO:0000256" key="1">
    <source>
        <dbReference type="ARBA" id="ARBA00007228"/>
    </source>
</evidence>
<evidence type="ECO:0000256" key="4">
    <source>
        <dbReference type="ARBA" id="ARBA00022691"/>
    </source>
</evidence>
<dbReference type="EC" id="2.1.1.200" evidence="5"/>
<dbReference type="GO" id="GO:0002128">
    <property type="term" value="P:tRNA nucleoside ribose methylation"/>
    <property type="evidence" value="ECO:0007669"/>
    <property type="project" value="TreeGrafter"/>
</dbReference>
<keyword evidence="4 5" id="KW-0949">S-adenosyl-L-methionine</keyword>
<evidence type="ECO:0000256" key="2">
    <source>
        <dbReference type="ARBA" id="ARBA00022603"/>
    </source>
</evidence>
<dbReference type="EMBL" id="LNYI01000008">
    <property type="protein sequence ID" value="KTD24769.1"/>
    <property type="molecule type" value="Genomic_DNA"/>
</dbReference>
<keyword evidence="3 7" id="KW-0808">Transferase</keyword>
<dbReference type="GO" id="GO:0003723">
    <property type="term" value="F:RNA binding"/>
    <property type="evidence" value="ECO:0007669"/>
    <property type="project" value="InterPro"/>
</dbReference>
<dbReference type="Gene3D" id="3.40.1280.10">
    <property type="match status" value="1"/>
</dbReference>
<dbReference type="AlphaFoldDB" id="A0A0W0VXN2"/>
<dbReference type="RefSeq" id="WP_028372898.1">
    <property type="nucleotide sequence ID" value="NZ_CAAAJD010000008.1"/>
</dbReference>
<evidence type="ECO:0000256" key="5">
    <source>
        <dbReference type="RuleBase" id="RU362024"/>
    </source>
</evidence>
<dbReference type="PIRSF" id="PIRSF004808">
    <property type="entry name" value="LasT"/>
    <property type="match status" value="1"/>
</dbReference>
<dbReference type="PATRIC" id="fig|45067.4.peg.351"/>
<keyword evidence="2 5" id="KW-0489">Methyltransferase</keyword>
<keyword evidence="8" id="KW-1185">Reference proteome</keyword>
<dbReference type="Gene3D" id="1.10.8.590">
    <property type="match status" value="1"/>
</dbReference>
<comment type="similarity">
    <text evidence="1">Belongs to the class IV-like SAM-binding methyltransferase superfamily. RNA methyltransferase TrmH family.</text>
</comment>
<dbReference type="CDD" id="cd18093">
    <property type="entry name" value="SpoU-like_TrmJ"/>
    <property type="match status" value="1"/>
</dbReference>
<dbReference type="Proteomes" id="UP000054869">
    <property type="component" value="Unassembled WGS sequence"/>
</dbReference>
<dbReference type="NCBIfam" id="TIGR00050">
    <property type="entry name" value="rRNA_methyl_1"/>
    <property type="match status" value="1"/>
</dbReference>
<keyword evidence="5" id="KW-0963">Cytoplasm</keyword>
<dbReference type="InterPro" id="IPR029026">
    <property type="entry name" value="tRNA_m1G_MTases_N"/>
</dbReference>
<dbReference type="SUPFAM" id="SSF75217">
    <property type="entry name" value="alpha/beta knot"/>
    <property type="match status" value="1"/>
</dbReference>
<proteinExistence type="inferred from homology"/>
<sequence>MNFSSIRIVLIATSHPGNIGSTARAMKTMGFRRLYLVSPKSFPHQKAYEMAAGADDVVDEAIVTSSLDEAIAGCQLIFATSARPRGISLPGVTPSESASLIATQPDQTEIAILFGREHAGLTNEELLRSHYHVNIPSNPEYSSLNLSQAVQIIAYELRMKLLEPKASVELSHDRLATADEIEQFYDHLQAVMIAIKFLKPTRPTKRLLQRIRRIFNRAKLEYMEVTILRGILSHIQKALMLGNVPRDVP</sequence>
<dbReference type="STRING" id="45067.Llan_0331"/>
<keyword evidence="5" id="KW-0819">tRNA processing</keyword>
<protein>
    <recommendedName>
        <fullName evidence="5">tRNA (cytidine/uridine-2'-O-)-methyltransferase TrmJ</fullName>
        <ecNumber evidence="5">2.1.1.200</ecNumber>
    </recommendedName>
    <alternativeName>
        <fullName evidence="5">tRNA (cytidine(32)/uridine(32)-2'-O)-methyltransferase</fullName>
    </alternativeName>
    <alternativeName>
        <fullName evidence="5">tRNA Cm32/Um32 methyltransferase</fullName>
    </alternativeName>
</protein>
<comment type="catalytic activity">
    <reaction evidence="5">
        <text>cytidine(32) in tRNA + S-adenosyl-L-methionine = 2'-O-methylcytidine(32) in tRNA + S-adenosyl-L-homocysteine + H(+)</text>
        <dbReference type="Rhea" id="RHEA:42932"/>
        <dbReference type="Rhea" id="RHEA-COMP:10288"/>
        <dbReference type="Rhea" id="RHEA-COMP:10289"/>
        <dbReference type="ChEBI" id="CHEBI:15378"/>
        <dbReference type="ChEBI" id="CHEBI:57856"/>
        <dbReference type="ChEBI" id="CHEBI:59789"/>
        <dbReference type="ChEBI" id="CHEBI:74495"/>
        <dbReference type="ChEBI" id="CHEBI:82748"/>
        <dbReference type="EC" id="2.1.1.200"/>
    </reaction>
</comment>
<dbReference type="PANTHER" id="PTHR42786">
    <property type="entry name" value="TRNA/RRNA METHYLTRANSFERASE"/>
    <property type="match status" value="1"/>
</dbReference>
<feature type="domain" description="tRNA/rRNA methyltransferase SpoU type" evidence="6">
    <location>
        <begin position="6"/>
        <end position="155"/>
    </location>
</feature>
<accession>A0A0W0VXN2</accession>
<dbReference type="GO" id="GO:0160206">
    <property type="term" value="F:tRNA (cytidine(32)/uridine(32)-2'-O)-methyltransferase activity"/>
    <property type="evidence" value="ECO:0007669"/>
    <property type="project" value="UniProtKB-EC"/>
</dbReference>
<dbReference type="FunFam" id="3.40.1280.10:FF:000006">
    <property type="entry name" value="Uncharacterized tRNA/rRNA methyltransferase HI_0380"/>
    <property type="match status" value="1"/>
</dbReference>
<comment type="function">
    <text evidence="5">Catalyzes the formation of 2'O-methylated cytidine (Cm32) or 2'O-methylated uridine (Um32) at position 32 in tRNA.</text>
</comment>
<name>A0A0W0VXN2_9GAMM</name>
<dbReference type="GO" id="GO:0106339">
    <property type="term" value="F:tRNA (cytidine(32)-2'-O)-methyltransferase activity"/>
    <property type="evidence" value="ECO:0007669"/>
    <property type="project" value="RHEA"/>
</dbReference>
<dbReference type="eggNOG" id="COG0565">
    <property type="taxonomic scope" value="Bacteria"/>
</dbReference>
<reference evidence="7 8" key="1">
    <citation type="submission" date="2015-11" db="EMBL/GenBank/DDBJ databases">
        <title>Genomic analysis of 38 Legionella species identifies large and diverse effector repertoires.</title>
        <authorList>
            <person name="Burstein D."/>
            <person name="Amaro F."/>
            <person name="Zusman T."/>
            <person name="Lifshitz Z."/>
            <person name="Cohen O."/>
            <person name="Gilbert J.A."/>
            <person name="Pupko T."/>
            <person name="Shuman H.A."/>
            <person name="Segal G."/>
        </authorList>
    </citation>
    <scope>NUCLEOTIDE SEQUENCE [LARGE SCALE GENOMIC DNA]</scope>
    <source>
        <strain evidence="7 8">ATCC 49751</strain>
    </source>
</reference>
<evidence type="ECO:0000256" key="3">
    <source>
        <dbReference type="ARBA" id="ARBA00022679"/>
    </source>
</evidence>
<dbReference type="InterPro" id="IPR004384">
    <property type="entry name" value="RNA_MeTrfase_TrmJ/LasT"/>
</dbReference>
<comment type="subunit">
    <text evidence="5">Homodimer.</text>
</comment>
<dbReference type="OrthoDB" id="9806346at2"/>
<dbReference type="GO" id="GO:0005829">
    <property type="term" value="C:cytosol"/>
    <property type="evidence" value="ECO:0007669"/>
    <property type="project" value="TreeGrafter"/>
</dbReference>
<evidence type="ECO:0000313" key="7">
    <source>
        <dbReference type="EMBL" id="KTD24769.1"/>
    </source>
</evidence>
<organism evidence="7 8">
    <name type="scientific">Legionella lansingensis</name>
    <dbReference type="NCBI Taxonomy" id="45067"/>
    <lineage>
        <taxon>Bacteria</taxon>
        <taxon>Pseudomonadati</taxon>
        <taxon>Pseudomonadota</taxon>
        <taxon>Gammaproteobacteria</taxon>
        <taxon>Legionellales</taxon>
        <taxon>Legionellaceae</taxon>
        <taxon>Legionella</taxon>
    </lineage>
</organism>
<evidence type="ECO:0000259" key="6">
    <source>
        <dbReference type="Pfam" id="PF00588"/>
    </source>
</evidence>
<comment type="subcellular location">
    <subcellularLocation>
        <location evidence="5">Cytoplasm</location>
    </subcellularLocation>
</comment>
<comment type="caution">
    <text evidence="7">The sequence shown here is derived from an EMBL/GenBank/DDBJ whole genome shotgun (WGS) entry which is preliminary data.</text>
</comment>
<dbReference type="PANTHER" id="PTHR42786:SF2">
    <property type="entry name" value="TRNA (CYTIDINE_URIDINE-2'-O-)-METHYLTRANSFERASE TRMJ"/>
    <property type="match status" value="1"/>
</dbReference>
<dbReference type="InterPro" id="IPR029028">
    <property type="entry name" value="Alpha/beta_knot_MTases"/>
</dbReference>
<dbReference type="Pfam" id="PF00588">
    <property type="entry name" value="SpoU_methylase"/>
    <property type="match status" value="1"/>
</dbReference>
<gene>
    <name evidence="5" type="primary">trmJ</name>
    <name evidence="7" type="ORF">Llan_0331</name>
</gene>
<dbReference type="InterPro" id="IPR001537">
    <property type="entry name" value="SpoU_MeTrfase"/>
</dbReference>
<evidence type="ECO:0000313" key="8">
    <source>
        <dbReference type="Proteomes" id="UP000054869"/>
    </source>
</evidence>